<dbReference type="Proteomes" id="UP000215335">
    <property type="component" value="Unassembled WGS sequence"/>
</dbReference>
<evidence type="ECO:0000313" key="2">
    <source>
        <dbReference type="Proteomes" id="UP000215335"/>
    </source>
</evidence>
<protein>
    <submittedName>
        <fullName evidence="1">Uncharacterized protein</fullName>
    </submittedName>
</protein>
<sequence>MISVTRLEENLDSVASQYPVHSTIWRPDRDWLIAGFEKLEGDRYGMCKVIDIDDGYYSLHNSSVSC</sequence>
<proteinExistence type="predicted"/>
<keyword evidence="2" id="KW-1185">Reference proteome</keyword>
<organism evidence="1 2">
    <name type="scientific">Trichomalopsis sarcophagae</name>
    <dbReference type="NCBI Taxonomy" id="543379"/>
    <lineage>
        <taxon>Eukaryota</taxon>
        <taxon>Metazoa</taxon>
        <taxon>Ecdysozoa</taxon>
        <taxon>Arthropoda</taxon>
        <taxon>Hexapoda</taxon>
        <taxon>Insecta</taxon>
        <taxon>Pterygota</taxon>
        <taxon>Neoptera</taxon>
        <taxon>Endopterygota</taxon>
        <taxon>Hymenoptera</taxon>
        <taxon>Apocrita</taxon>
        <taxon>Proctotrupomorpha</taxon>
        <taxon>Chalcidoidea</taxon>
        <taxon>Pteromalidae</taxon>
        <taxon>Pteromalinae</taxon>
        <taxon>Trichomalopsis</taxon>
    </lineage>
</organism>
<name>A0A232EJJ9_9HYME</name>
<reference evidence="1 2" key="1">
    <citation type="journal article" date="2017" name="Curr. Biol.">
        <title>The Evolution of Venom by Co-option of Single-Copy Genes.</title>
        <authorList>
            <person name="Martinson E.O."/>
            <person name="Mrinalini"/>
            <person name="Kelkar Y.D."/>
            <person name="Chang C.H."/>
            <person name="Werren J.H."/>
        </authorList>
    </citation>
    <scope>NUCLEOTIDE SEQUENCE [LARGE SCALE GENOMIC DNA]</scope>
    <source>
        <strain evidence="1 2">Alberta</strain>
        <tissue evidence="1">Whole body</tissue>
    </source>
</reference>
<gene>
    <name evidence="1" type="ORF">TSAR_008490</name>
</gene>
<dbReference type="EMBL" id="NNAY01003978">
    <property type="protein sequence ID" value="OXU18539.1"/>
    <property type="molecule type" value="Genomic_DNA"/>
</dbReference>
<accession>A0A232EJJ9</accession>
<evidence type="ECO:0000313" key="1">
    <source>
        <dbReference type="EMBL" id="OXU18539.1"/>
    </source>
</evidence>
<comment type="caution">
    <text evidence="1">The sequence shown here is derived from an EMBL/GenBank/DDBJ whole genome shotgun (WGS) entry which is preliminary data.</text>
</comment>
<dbReference type="AlphaFoldDB" id="A0A232EJJ9"/>